<comment type="caution">
    <text evidence="2">The sequence shown here is derived from an EMBL/GenBank/DDBJ whole genome shotgun (WGS) entry which is preliminary data.</text>
</comment>
<dbReference type="InterPro" id="IPR036388">
    <property type="entry name" value="WH-like_DNA-bd_sf"/>
</dbReference>
<evidence type="ECO:0000313" key="2">
    <source>
        <dbReference type="EMBL" id="MDO1558857.1"/>
    </source>
</evidence>
<name>A0ABT8SJX8_9CAUL</name>
<accession>A0ABT8SJX8</accession>
<dbReference type="EMBL" id="JAUKTR010000002">
    <property type="protein sequence ID" value="MDO1558857.1"/>
    <property type="molecule type" value="Genomic_DNA"/>
</dbReference>
<sequence length="127" mass="13873">MQRHKVRRRRRNSCLQTLELLRAEAPGLSLTEALVFLYVAENEGLNMREVAQVCGLSDSTASRTTRALADGDDPLSLPPARGWIEVRRNPADGRGRTLYLTESGRGLVDAIDRALADAITITGEVAA</sequence>
<dbReference type="InterPro" id="IPR039422">
    <property type="entry name" value="MarR/SlyA-like"/>
</dbReference>
<reference evidence="2" key="1">
    <citation type="submission" date="2023-07" db="EMBL/GenBank/DDBJ databases">
        <title>Brevundimonas soil sp. nov., isolated from the soil of chemical plant.</title>
        <authorList>
            <person name="Wu N."/>
        </authorList>
    </citation>
    <scope>NUCLEOTIDE SEQUENCE</scope>
    <source>
        <strain evidence="2">XZ-24</strain>
    </source>
</reference>
<feature type="domain" description="HTH marR-type" evidence="1">
    <location>
        <begin position="21"/>
        <end position="124"/>
    </location>
</feature>
<evidence type="ECO:0000313" key="3">
    <source>
        <dbReference type="Proteomes" id="UP001169063"/>
    </source>
</evidence>
<proteinExistence type="predicted"/>
<dbReference type="RefSeq" id="WP_302109291.1">
    <property type="nucleotide sequence ID" value="NZ_JAUKTR010000002.1"/>
</dbReference>
<evidence type="ECO:0000259" key="1">
    <source>
        <dbReference type="SMART" id="SM00347"/>
    </source>
</evidence>
<dbReference type="SUPFAM" id="SSF46785">
    <property type="entry name" value="Winged helix' DNA-binding domain"/>
    <property type="match status" value="1"/>
</dbReference>
<gene>
    <name evidence="2" type="ORF">Q0812_05385</name>
</gene>
<dbReference type="PANTHER" id="PTHR33164">
    <property type="entry name" value="TRANSCRIPTIONAL REGULATOR, MARR FAMILY"/>
    <property type="match status" value="1"/>
</dbReference>
<protein>
    <submittedName>
        <fullName evidence="2">MarR family transcriptional regulator</fullName>
    </submittedName>
</protein>
<dbReference type="InterPro" id="IPR000835">
    <property type="entry name" value="HTH_MarR-typ"/>
</dbReference>
<dbReference type="Proteomes" id="UP001169063">
    <property type="component" value="Unassembled WGS sequence"/>
</dbReference>
<dbReference type="InterPro" id="IPR036390">
    <property type="entry name" value="WH_DNA-bd_sf"/>
</dbReference>
<keyword evidence="3" id="KW-1185">Reference proteome</keyword>
<organism evidence="2 3">
    <name type="scientific">Peiella sedimenti</name>
    <dbReference type="NCBI Taxonomy" id="3061083"/>
    <lineage>
        <taxon>Bacteria</taxon>
        <taxon>Pseudomonadati</taxon>
        <taxon>Pseudomonadota</taxon>
        <taxon>Alphaproteobacteria</taxon>
        <taxon>Caulobacterales</taxon>
        <taxon>Caulobacteraceae</taxon>
        <taxon>Peiella</taxon>
    </lineage>
</organism>
<dbReference type="PANTHER" id="PTHR33164:SF57">
    <property type="entry name" value="MARR-FAMILY TRANSCRIPTIONAL REGULATOR"/>
    <property type="match status" value="1"/>
</dbReference>
<dbReference type="Pfam" id="PF12802">
    <property type="entry name" value="MarR_2"/>
    <property type="match status" value="1"/>
</dbReference>
<dbReference type="SMART" id="SM00347">
    <property type="entry name" value="HTH_MARR"/>
    <property type="match status" value="1"/>
</dbReference>
<dbReference type="Gene3D" id="1.10.10.10">
    <property type="entry name" value="Winged helix-like DNA-binding domain superfamily/Winged helix DNA-binding domain"/>
    <property type="match status" value="1"/>
</dbReference>